<evidence type="ECO:0000256" key="5">
    <source>
        <dbReference type="ARBA" id="ARBA00022692"/>
    </source>
</evidence>
<dbReference type="CDD" id="cd06261">
    <property type="entry name" value="TM_PBP2"/>
    <property type="match status" value="1"/>
</dbReference>
<keyword evidence="4 11" id="KW-0500">Molybdenum</keyword>
<dbReference type="KEGG" id="sted:SPTER_32600"/>
<dbReference type="Pfam" id="PF00528">
    <property type="entry name" value="BPD_transp_1"/>
    <property type="match status" value="1"/>
</dbReference>
<evidence type="ECO:0000256" key="3">
    <source>
        <dbReference type="ARBA" id="ARBA00022448"/>
    </source>
</evidence>
<evidence type="ECO:0000259" key="12">
    <source>
        <dbReference type="PROSITE" id="PS50928"/>
    </source>
</evidence>
<dbReference type="Proteomes" id="UP000320776">
    <property type="component" value="Chromosome"/>
</dbReference>
<feature type="transmembrane region" description="Helical" evidence="10">
    <location>
        <begin position="239"/>
        <end position="261"/>
    </location>
</feature>
<dbReference type="GO" id="GO:0005886">
    <property type="term" value="C:plasma membrane"/>
    <property type="evidence" value="ECO:0007669"/>
    <property type="project" value="UniProtKB-SubCell"/>
</dbReference>
<dbReference type="SUPFAM" id="SSF161098">
    <property type="entry name" value="MetI-like"/>
    <property type="match status" value="1"/>
</dbReference>
<feature type="transmembrane region" description="Helical" evidence="10">
    <location>
        <begin position="93"/>
        <end position="117"/>
    </location>
</feature>
<dbReference type="AlphaFoldDB" id="A0A517DWY9"/>
<dbReference type="PANTHER" id="PTHR30406">
    <property type="entry name" value="SULFATE TRANSPORT SYSTEM PERMEASE PROTEIN"/>
    <property type="match status" value="1"/>
</dbReference>
<dbReference type="PANTHER" id="PTHR30406:SF8">
    <property type="entry name" value="SULFATE TRANSPORT SYSTEM PERMEASE PROTEIN CYST"/>
    <property type="match status" value="1"/>
</dbReference>
<evidence type="ECO:0000256" key="2">
    <source>
        <dbReference type="ARBA" id="ARBA00011779"/>
    </source>
</evidence>
<keyword evidence="6 10" id="KW-1133">Transmembrane helix</keyword>
<dbReference type="InterPro" id="IPR005667">
    <property type="entry name" value="Sulph_transpt2"/>
</dbReference>
<feature type="domain" description="ABC transmembrane type-1" evidence="12">
    <location>
        <begin position="55"/>
        <end position="258"/>
    </location>
</feature>
<sequence>MKLEQLLARTLVGIILLIFTILILFPLGQLFTYASKAGLGIFVDRLLSPEALAAIWLTIKIGLASTAVNVVIGTAVAFVLHRVDLPFKNVIDALVDIPLAIPTVVIGFALLLLYGPAGWLGRFIDPETIQILFSFPGILLAHIFFTFPFMVRAVGTSLSGFDQNYERAAKTLGASRLQTLVYITLPGIKTGLIAGSVLTFAKSVGEFGATLMVSGNLIGRTQTGPLYIFSRFNTGDIEGASAIALILAVFSFIILFCLRWLTSDKREVIRIDTIH</sequence>
<gene>
    <name evidence="13" type="primary">cysW</name>
    <name evidence="13" type="ORF">SPTER_32600</name>
</gene>
<name>A0A517DWY9_9FIRM</name>
<feature type="transmembrane region" description="Helical" evidence="10">
    <location>
        <begin position="12"/>
        <end position="34"/>
    </location>
</feature>
<feature type="transmembrane region" description="Helical" evidence="10">
    <location>
        <begin position="180"/>
        <end position="201"/>
    </location>
</feature>
<feature type="transmembrane region" description="Helical" evidence="10">
    <location>
        <begin position="54"/>
        <end position="81"/>
    </location>
</feature>
<dbReference type="InterPro" id="IPR035906">
    <property type="entry name" value="MetI-like_sf"/>
</dbReference>
<comment type="similarity">
    <text evidence="11">Belongs to the binding-protein-dependent transport system permease family. CysTW subfamily.</text>
</comment>
<reference evidence="13 14" key="1">
    <citation type="submission" date="2019-02" db="EMBL/GenBank/DDBJ databases">
        <title>Closed genome of Sporomusa termitida DSM 4440.</title>
        <authorList>
            <person name="Poehlein A."/>
            <person name="Daniel R."/>
        </authorList>
    </citation>
    <scope>NUCLEOTIDE SEQUENCE [LARGE SCALE GENOMIC DNA]</scope>
    <source>
        <strain evidence="13 14">DSM 4440</strain>
    </source>
</reference>
<dbReference type="PROSITE" id="PS50928">
    <property type="entry name" value="ABC_TM1"/>
    <property type="match status" value="1"/>
</dbReference>
<evidence type="ECO:0000256" key="7">
    <source>
        <dbReference type="ARBA" id="ARBA00023032"/>
    </source>
</evidence>
<evidence type="ECO:0000256" key="4">
    <source>
        <dbReference type="ARBA" id="ARBA00022505"/>
    </source>
</evidence>
<dbReference type="InterPro" id="IPR011867">
    <property type="entry name" value="ModB_ABC"/>
</dbReference>
<keyword evidence="3 10" id="KW-0813">Transport</keyword>
<dbReference type="GO" id="GO:0015098">
    <property type="term" value="F:molybdate ion transmembrane transporter activity"/>
    <property type="evidence" value="ECO:0007669"/>
    <property type="project" value="UniProtKB-UniRule"/>
</dbReference>
<organism evidence="13 14">
    <name type="scientific">Sporomusa termitida</name>
    <dbReference type="NCBI Taxonomy" id="2377"/>
    <lineage>
        <taxon>Bacteria</taxon>
        <taxon>Bacillati</taxon>
        <taxon>Bacillota</taxon>
        <taxon>Negativicutes</taxon>
        <taxon>Selenomonadales</taxon>
        <taxon>Sporomusaceae</taxon>
        <taxon>Sporomusa</taxon>
    </lineage>
</organism>
<evidence type="ECO:0000313" key="14">
    <source>
        <dbReference type="Proteomes" id="UP000320776"/>
    </source>
</evidence>
<evidence type="ECO:0000313" key="13">
    <source>
        <dbReference type="EMBL" id="QDR81843.1"/>
    </source>
</evidence>
<comment type="subunit">
    <text evidence="2">The complex is composed of two ATP-binding proteins (CysA), two transmembrane proteins (CysT and CysW) and a solute-binding protein (CysP).</text>
</comment>
<comment type="subcellular location">
    <subcellularLocation>
        <location evidence="10">Cell membrane</location>
        <topology evidence="10">Multi-pass membrane protein</topology>
    </subcellularLocation>
    <subcellularLocation>
        <location evidence="1">Membrane</location>
        <topology evidence="1">Multi-pass membrane protein</topology>
    </subcellularLocation>
</comment>
<evidence type="ECO:0000256" key="11">
    <source>
        <dbReference type="RuleBase" id="RU365097"/>
    </source>
</evidence>
<evidence type="ECO:0000256" key="9">
    <source>
        <dbReference type="ARBA" id="ARBA00025323"/>
    </source>
</evidence>
<evidence type="ECO:0000256" key="1">
    <source>
        <dbReference type="ARBA" id="ARBA00004141"/>
    </source>
</evidence>
<keyword evidence="8 10" id="KW-0472">Membrane</keyword>
<keyword evidence="11" id="KW-1003">Cell membrane</keyword>
<feature type="transmembrane region" description="Helical" evidence="10">
    <location>
        <begin position="129"/>
        <end position="151"/>
    </location>
</feature>
<keyword evidence="14" id="KW-1185">Reference proteome</keyword>
<evidence type="ECO:0000256" key="10">
    <source>
        <dbReference type="RuleBase" id="RU363032"/>
    </source>
</evidence>
<dbReference type="GO" id="GO:0015419">
    <property type="term" value="F:ABC-type sulfate transporter activity"/>
    <property type="evidence" value="ECO:0007669"/>
    <property type="project" value="InterPro"/>
</dbReference>
<evidence type="ECO:0000256" key="6">
    <source>
        <dbReference type="ARBA" id="ARBA00022989"/>
    </source>
</evidence>
<comment type="function">
    <text evidence="9">Part of the ABC transporter complex CysAWTP (TC 3.A.1.6.1) involved in sulfate/thiosulfate import. Probably responsible for the translocation of the substrate across the membrane.</text>
</comment>
<protein>
    <recommendedName>
        <fullName evidence="11">Molybdenum transport system permease</fullName>
    </recommendedName>
</protein>
<dbReference type="EMBL" id="CP036259">
    <property type="protein sequence ID" value="QDR81843.1"/>
    <property type="molecule type" value="Genomic_DNA"/>
</dbReference>
<evidence type="ECO:0000256" key="8">
    <source>
        <dbReference type="ARBA" id="ARBA00023136"/>
    </source>
</evidence>
<dbReference type="NCBIfam" id="TIGR02141">
    <property type="entry name" value="modB_ABC"/>
    <property type="match status" value="1"/>
</dbReference>
<comment type="function">
    <text evidence="11">Part of the binding-protein-dependent transport system for molybdenum; probably responsible for the translocation of the substrate across the membrane.</text>
</comment>
<dbReference type="Gene3D" id="1.10.3720.10">
    <property type="entry name" value="MetI-like"/>
    <property type="match status" value="1"/>
</dbReference>
<proteinExistence type="inferred from homology"/>
<keyword evidence="7" id="KW-0764">Sulfate transport</keyword>
<keyword evidence="5 10" id="KW-0812">Transmembrane</keyword>
<dbReference type="InterPro" id="IPR000515">
    <property type="entry name" value="MetI-like"/>
</dbReference>
<accession>A0A517DWY9</accession>